<evidence type="ECO:0000256" key="11">
    <source>
        <dbReference type="ARBA" id="ARBA00023136"/>
    </source>
</evidence>
<keyword evidence="12" id="KW-0675">Receptor</keyword>
<keyword evidence="3 14" id="KW-0813">Transport</keyword>
<dbReference type="STRING" id="187868.SAMN05192589_10660"/>
<dbReference type="GO" id="GO:0015344">
    <property type="term" value="F:siderophore uptake transmembrane transporter activity"/>
    <property type="evidence" value="ECO:0007669"/>
    <property type="project" value="TreeGrafter"/>
</dbReference>
<evidence type="ECO:0000256" key="5">
    <source>
        <dbReference type="ARBA" id="ARBA00022496"/>
    </source>
</evidence>
<evidence type="ECO:0000256" key="4">
    <source>
        <dbReference type="ARBA" id="ARBA00022452"/>
    </source>
</evidence>
<keyword evidence="7" id="KW-0732">Signal</keyword>
<evidence type="ECO:0000256" key="7">
    <source>
        <dbReference type="ARBA" id="ARBA00022729"/>
    </source>
</evidence>
<comment type="subcellular location">
    <subcellularLocation>
        <location evidence="1 14">Cell outer membrane</location>
        <topology evidence="1 14">Multi-pass membrane protein</topology>
    </subcellularLocation>
</comment>
<dbReference type="Gene3D" id="2.170.130.10">
    <property type="entry name" value="TonB-dependent receptor, plug domain"/>
    <property type="match status" value="1"/>
</dbReference>
<evidence type="ECO:0000256" key="9">
    <source>
        <dbReference type="ARBA" id="ARBA00023065"/>
    </source>
</evidence>
<evidence type="ECO:0000256" key="8">
    <source>
        <dbReference type="ARBA" id="ARBA00023004"/>
    </source>
</evidence>
<dbReference type="GO" id="GO:0009279">
    <property type="term" value="C:cell outer membrane"/>
    <property type="evidence" value="ECO:0007669"/>
    <property type="project" value="UniProtKB-SubCell"/>
</dbReference>
<evidence type="ECO:0000256" key="6">
    <source>
        <dbReference type="ARBA" id="ARBA00022692"/>
    </source>
</evidence>
<evidence type="ECO:0000259" key="17">
    <source>
        <dbReference type="Pfam" id="PF07715"/>
    </source>
</evidence>
<keyword evidence="13 14" id="KW-0998">Cell outer membrane</keyword>
<organism evidence="18 19">
    <name type="scientific">Paracidovorax valerianellae</name>
    <dbReference type="NCBI Taxonomy" id="187868"/>
    <lineage>
        <taxon>Bacteria</taxon>
        <taxon>Pseudomonadati</taxon>
        <taxon>Pseudomonadota</taxon>
        <taxon>Betaproteobacteria</taxon>
        <taxon>Burkholderiales</taxon>
        <taxon>Comamonadaceae</taxon>
        <taxon>Paracidovorax</taxon>
    </lineage>
</organism>
<evidence type="ECO:0000256" key="2">
    <source>
        <dbReference type="ARBA" id="ARBA00009810"/>
    </source>
</evidence>
<dbReference type="SUPFAM" id="SSF56935">
    <property type="entry name" value="Porins"/>
    <property type="match status" value="1"/>
</dbReference>
<keyword evidence="11 14" id="KW-0472">Membrane</keyword>
<keyword evidence="4 14" id="KW-1134">Transmembrane beta strand</keyword>
<evidence type="ECO:0000313" key="19">
    <source>
        <dbReference type="Proteomes" id="UP000198781"/>
    </source>
</evidence>
<keyword evidence="5" id="KW-0410">Iron transport</keyword>
<evidence type="ECO:0000256" key="1">
    <source>
        <dbReference type="ARBA" id="ARBA00004571"/>
    </source>
</evidence>
<dbReference type="InterPro" id="IPR039426">
    <property type="entry name" value="TonB-dep_rcpt-like"/>
</dbReference>
<feature type="domain" description="TonB-dependent receptor plug" evidence="17">
    <location>
        <begin position="31"/>
        <end position="132"/>
    </location>
</feature>
<dbReference type="Gene3D" id="2.40.170.20">
    <property type="entry name" value="TonB-dependent receptor, beta-barrel domain"/>
    <property type="match status" value="1"/>
</dbReference>
<dbReference type="PANTHER" id="PTHR32552">
    <property type="entry name" value="FERRICHROME IRON RECEPTOR-RELATED"/>
    <property type="match status" value="1"/>
</dbReference>
<dbReference type="Pfam" id="PF07715">
    <property type="entry name" value="Plug"/>
    <property type="match status" value="1"/>
</dbReference>
<feature type="domain" description="TonB-dependent receptor-like beta-barrel" evidence="16">
    <location>
        <begin position="256"/>
        <end position="670"/>
    </location>
</feature>
<sequence length="703" mass="75739">MALPTVVVKELSVPGALEQPADGASRLGLSVRETPASIDVVSRQVLSERGLRTVTEAAQAAVGVTAGDFPAEPAAFSMRGFANSQINTLYNGIKIGPPNMTSRVMDTANLERIEFLKGAASLMSGEGASGGAVNFVTRAPHRGPVETEVETAAGSFGERRLRLGSGGTTTWKDLDYRIDLTGSESDGPVQGTNQHNRHLSGGLDWHVQPGLKFFVAGEIKRDRGSSYWGTPLVSAAAPGIEPEGGVVSGTYTSGFNGSALGPVAIDRRTLRTNYNVLDNRNEARETWLRAGMDWKIDKAFTLRTQIYRYTATRTWFNNEIAAFNAGTGLVDRERFYVAQDQTSVGQKTELQWDGQIAGRDNRWVAALETSDLDLNRPGAANFPGDSVSLVDPQRGTYGPLTRQLQTSGVRNTVLALEDRFSVAPGWALIGGLRHESIELSRTSTDAAGVSRTGFPFDKTWHPTTGRLGVTWVPAPGTTLYGQYATGADVAANNLFLLRGTQPLDLTRTRNVEAGVKQSFWQDRGEWTFALYDSERRNVYAAQGGQSLAVAGALQSRGAEASLALRPDAHWSVWSNLALNRARYQDYALAGGGSLSGNTPPNAPRVVANAGVGYRFVAGVPVQVSASLRHVGERFHSDANTVRLAAYTALDAAIAVDVARGVQLTLRGRNLTNRVYAAWADPFYPDQILLGAPRSFELALRWVL</sequence>
<reference evidence="18 19" key="1">
    <citation type="submission" date="2016-10" db="EMBL/GenBank/DDBJ databases">
        <authorList>
            <person name="de Groot N.N."/>
        </authorList>
    </citation>
    <scope>NUCLEOTIDE SEQUENCE [LARGE SCALE GENOMIC DNA]</scope>
    <source>
        <strain evidence="18 19">DSM 16619</strain>
    </source>
</reference>
<keyword evidence="8" id="KW-0408">Iron</keyword>
<keyword evidence="10 15" id="KW-0798">TonB box</keyword>
<name>A0A1G6UEA9_9BURK</name>
<dbReference type="PROSITE" id="PS52016">
    <property type="entry name" value="TONB_DEPENDENT_REC_3"/>
    <property type="match status" value="1"/>
</dbReference>
<dbReference type="InterPro" id="IPR037066">
    <property type="entry name" value="Plug_dom_sf"/>
</dbReference>
<evidence type="ECO:0000256" key="12">
    <source>
        <dbReference type="ARBA" id="ARBA00023170"/>
    </source>
</evidence>
<dbReference type="RefSeq" id="WP_271466365.1">
    <property type="nucleotide sequence ID" value="NZ_JAMBTK010000045.1"/>
</dbReference>
<dbReference type="InterPro" id="IPR036942">
    <property type="entry name" value="Beta-barrel_TonB_sf"/>
</dbReference>
<accession>A0A1G6UEA9</accession>
<dbReference type="InterPro" id="IPR012910">
    <property type="entry name" value="Plug_dom"/>
</dbReference>
<proteinExistence type="inferred from homology"/>
<evidence type="ECO:0000256" key="10">
    <source>
        <dbReference type="ARBA" id="ARBA00023077"/>
    </source>
</evidence>
<evidence type="ECO:0000256" key="3">
    <source>
        <dbReference type="ARBA" id="ARBA00022448"/>
    </source>
</evidence>
<dbReference type="PANTHER" id="PTHR32552:SF68">
    <property type="entry name" value="FERRICHROME OUTER MEMBRANE TRANSPORTER_PHAGE RECEPTOR"/>
    <property type="match status" value="1"/>
</dbReference>
<protein>
    <submittedName>
        <fullName evidence="18">Iron complex outermembrane recepter protein</fullName>
    </submittedName>
</protein>
<gene>
    <name evidence="18" type="ORF">SAMN05192589_10660</name>
</gene>
<dbReference type="InterPro" id="IPR000531">
    <property type="entry name" value="Beta-barrel_TonB"/>
</dbReference>
<keyword evidence="19" id="KW-1185">Reference proteome</keyword>
<comment type="similarity">
    <text evidence="2 14 15">Belongs to the TonB-dependent receptor family.</text>
</comment>
<evidence type="ECO:0000256" key="14">
    <source>
        <dbReference type="PROSITE-ProRule" id="PRU01360"/>
    </source>
</evidence>
<evidence type="ECO:0000259" key="16">
    <source>
        <dbReference type="Pfam" id="PF00593"/>
    </source>
</evidence>
<keyword evidence="9" id="KW-0406">Ion transport</keyword>
<dbReference type="AlphaFoldDB" id="A0A1G6UEA9"/>
<evidence type="ECO:0000313" key="18">
    <source>
        <dbReference type="EMBL" id="SDD39591.1"/>
    </source>
</evidence>
<evidence type="ECO:0000256" key="13">
    <source>
        <dbReference type="ARBA" id="ARBA00023237"/>
    </source>
</evidence>
<evidence type="ECO:0000256" key="15">
    <source>
        <dbReference type="RuleBase" id="RU003357"/>
    </source>
</evidence>
<keyword evidence="6 14" id="KW-0812">Transmembrane</keyword>
<dbReference type="Pfam" id="PF00593">
    <property type="entry name" value="TonB_dep_Rec_b-barrel"/>
    <property type="match status" value="1"/>
</dbReference>
<dbReference type="Proteomes" id="UP000198781">
    <property type="component" value="Unassembled WGS sequence"/>
</dbReference>
<dbReference type="EMBL" id="FMZC01000006">
    <property type="protein sequence ID" value="SDD39591.1"/>
    <property type="molecule type" value="Genomic_DNA"/>
</dbReference>